<keyword evidence="1" id="KW-1133">Transmembrane helix</keyword>
<feature type="transmembrane region" description="Helical" evidence="1">
    <location>
        <begin position="20"/>
        <end position="38"/>
    </location>
</feature>
<dbReference type="RefSeq" id="WP_209893183.1">
    <property type="nucleotide sequence ID" value="NZ_JAGGMR010000001.1"/>
</dbReference>
<dbReference type="Proteomes" id="UP001519325">
    <property type="component" value="Unassembled WGS sequence"/>
</dbReference>
<keyword evidence="3" id="KW-1185">Reference proteome</keyword>
<evidence type="ECO:0000256" key="1">
    <source>
        <dbReference type="SAM" id="Phobius"/>
    </source>
</evidence>
<evidence type="ECO:0000313" key="2">
    <source>
        <dbReference type="EMBL" id="MBP2191485.1"/>
    </source>
</evidence>
<comment type="caution">
    <text evidence="2">The sequence shown here is derived from an EMBL/GenBank/DDBJ whole genome shotgun (WGS) entry which is preliminary data.</text>
</comment>
<keyword evidence="1" id="KW-0472">Membrane</keyword>
<accession>A0ABS4QIK6</accession>
<evidence type="ECO:0000313" key="3">
    <source>
        <dbReference type="Proteomes" id="UP001519325"/>
    </source>
</evidence>
<dbReference type="EMBL" id="JAGGMR010000001">
    <property type="protein sequence ID" value="MBP2191485.1"/>
    <property type="molecule type" value="Genomic_DNA"/>
</dbReference>
<sequence>MIILHILSLISSEPFDEVTVPLGIGVLVLIAGIAAFAIRYARRRRRHTALPTGAVLSAHSRTVTESRRAAGPAAELALRTAPRVQHIAADDFPLLRTMVMGSTATAERLIAFEQKKTPIADRETLIANAIDTLRRDRHRHG</sequence>
<reference evidence="2 3" key="1">
    <citation type="submission" date="2021-03" db="EMBL/GenBank/DDBJ databases">
        <title>Sequencing the genomes of 1000 actinobacteria strains.</title>
        <authorList>
            <person name="Klenk H.-P."/>
        </authorList>
    </citation>
    <scope>NUCLEOTIDE SEQUENCE [LARGE SCALE GENOMIC DNA]</scope>
    <source>
        <strain evidence="2 3">DSM 45516</strain>
    </source>
</reference>
<keyword evidence="1" id="KW-0812">Transmembrane</keyword>
<organism evidence="2 3">
    <name type="scientific">Nocardia goodfellowii</name>
    <dbReference type="NCBI Taxonomy" id="882446"/>
    <lineage>
        <taxon>Bacteria</taxon>
        <taxon>Bacillati</taxon>
        <taxon>Actinomycetota</taxon>
        <taxon>Actinomycetes</taxon>
        <taxon>Mycobacteriales</taxon>
        <taxon>Nocardiaceae</taxon>
        <taxon>Nocardia</taxon>
    </lineage>
</organism>
<protein>
    <submittedName>
        <fullName evidence="2">Uncharacterized protein</fullName>
    </submittedName>
</protein>
<name>A0ABS4QIK6_9NOCA</name>
<proteinExistence type="predicted"/>
<gene>
    <name evidence="2" type="ORF">BJ987_004386</name>
</gene>